<keyword evidence="3" id="KW-1185">Reference proteome</keyword>
<keyword evidence="2" id="KW-0378">Hydrolase</keyword>
<name>A0ABU5QHL4_9BACT</name>
<dbReference type="SUPFAM" id="SSF56601">
    <property type="entry name" value="beta-lactamase/transpeptidase-like"/>
    <property type="match status" value="1"/>
</dbReference>
<organism evidence="2 3">
    <name type="scientific">Arcicella aquatica</name>
    <dbReference type="NCBI Taxonomy" id="217141"/>
    <lineage>
        <taxon>Bacteria</taxon>
        <taxon>Pseudomonadati</taxon>
        <taxon>Bacteroidota</taxon>
        <taxon>Cytophagia</taxon>
        <taxon>Cytophagales</taxon>
        <taxon>Flectobacillaceae</taxon>
        <taxon>Arcicella</taxon>
    </lineage>
</organism>
<dbReference type="Proteomes" id="UP001304671">
    <property type="component" value="Unassembled WGS sequence"/>
</dbReference>
<dbReference type="InterPro" id="IPR001466">
    <property type="entry name" value="Beta-lactam-related"/>
</dbReference>
<dbReference type="Pfam" id="PF00144">
    <property type="entry name" value="Beta-lactamase"/>
    <property type="match status" value="1"/>
</dbReference>
<feature type="domain" description="Beta-lactamase-related" evidence="1">
    <location>
        <begin position="8"/>
        <end position="62"/>
    </location>
</feature>
<comment type="caution">
    <text evidence="2">The sequence shown here is derived from an EMBL/GenBank/DDBJ whole genome shotgun (WGS) entry which is preliminary data.</text>
</comment>
<protein>
    <submittedName>
        <fullName evidence="2">Serine hydrolase</fullName>
    </submittedName>
</protein>
<dbReference type="EMBL" id="JAYFUL010000001">
    <property type="protein sequence ID" value="MEA5256545.1"/>
    <property type="molecule type" value="Genomic_DNA"/>
</dbReference>
<proteinExistence type="predicted"/>
<evidence type="ECO:0000313" key="3">
    <source>
        <dbReference type="Proteomes" id="UP001304671"/>
    </source>
</evidence>
<dbReference type="GO" id="GO:0016787">
    <property type="term" value="F:hydrolase activity"/>
    <property type="evidence" value="ECO:0007669"/>
    <property type="project" value="UniProtKB-KW"/>
</dbReference>
<evidence type="ECO:0000313" key="2">
    <source>
        <dbReference type="EMBL" id="MEA5256545.1"/>
    </source>
</evidence>
<dbReference type="InterPro" id="IPR012338">
    <property type="entry name" value="Beta-lactam/transpept-like"/>
</dbReference>
<evidence type="ECO:0000259" key="1">
    <source>
        <dbReference type="Pfam" id="PF00144"/>
    </source>
</evidence>
<gene>
    <name evidence="2" type="ORF">VB264_02045</name>
</gene>
<accession>A0ABU5QHL4</accession>
<dbReference type="RefSeq" id="WP_323246327.1">
    <property type="nucleotide sequence ID" value="NZ_JAYFUL010000001.1"/>
</dbReference>
<sequence>MPNQITDKQPTGYGIGWYTGKDKNGHRIWYHAGDSFSSSSYLIIYPDDDIIIAFLGNSQEGVMFNVQNIGELVYGK</sequence>
<reference evidence="2 3" key="1">
    <citation type="submission" date="2023-12" db="EMBL/GenBank/DDBJ databases">
        <title>Novel species of the genus Arcicella isolated from rivers.</title>
        <authorList>
            <person name="Lu H."/>
        </authorList>
    </citation>
    <scope>NUCLEOTIDE SEQUENCE [LARGE SCALE GENOMIC DNA]</scope>
    <source>
        <strain evidence="2 3">LMG 21963</strain>
    </source>
</reference>
<dbReference type="Gene3D" id="3.40.710.10">
    <property type="entry name" value="DD-peptidase/beta-lactamase superfamily"/>
    <property type="match status" value="1"/>
</dbReference>